<reference evidence="4" key="1">
    <citation type="submission" date="2016-10" db="EMBL/GenBank/DDBJ databases">
        <authorList>
            <person name="Varghese N."/>
            <person name="Submissions S."/>
        </authorList>
    </citation>
    <scope>NUCLEOTIDE SEQUENCE [LARGE SCALE GENOMIC DNA]</scope>
    <source>
        <strain evidence="4">CGMCC 4.3530</strain>
    </source>
</reference>
<name>A0A1H3RW27_9PSEU</name>
<dbReference type="CDD" id="cd07129">
    <property type="entry name" value="ALDH_KGSADH"/>
    <property type="match status" value="1"/>
</dbReference>
<evidence type="ECO:0000313" key="4">
    <source>
        <dbReference type="Proteomes" id="UP000199529"/>
    </source>
</evidence>
<evidence type="ECO:0000313" key="3">
    <source>
        <dbReference type="EMBL" id="SDZ29923.1"/>
    </source>
</evidence>
<dbReference type="AlphaFoldDB" id="A0A1H3RW27"/>
<dbReference type="InterPro" id="IPR016161">
    <property type="entry name" value="Ald_DH/histidinol_DH"/>
</dbReference>
<dbReference type="PANTHER" id="PTHR43353">
    <property type="entry name" value="SUCCINATE-SEMIALDEHYDE DEHYDROGENASE, MITOCHONDRIAL"/>
    <property type="match status" value="1"/>
</dbReference>
<protein>
    <submittedName>
        <fullName evidence="3">NADP-dependent aldehyde dehydrogenase</fullName>
    </submittedName>
</protein>
<organism evidence="3 4">
    <name type="scientific">Saccharopolyspora shandongensis</name>
    <dbReference type="NCBI Taxonomy" id="418495"/>
    <lineage>
        <taxon>Bacteria</taxon>
        <taxon>Bacillati</taxon>
        <taxon>Actinomycetota</taxon>
        <taxon>Actinomycetes</taxon>
        <taxon>Pseudonocardiales</taxon>
        <taxon>Pseudonocardiaceae</taxon>
        <taxon>Saccharopolyspora</taxon>
    </lineage>
</organism>
<proteinExistence type="predicted"/>
<sequence>MISNSVRRVVSQAYYGVGDRTRNAQRMGTLTATEIPDTTRAELDTVLQRAADAAEAFGALPPATRARQLRAVADALDAAAGELVPLAMTESNLSEGRLTGELKRTTFQLRLFAEVLDEGRYLQATLDRADAGFPLGAKPDLRRILQPVGPVLVFAASNFPFAFSVAGGDTASALAAGCPVVLKGHPGHPQLSVRTGEIIVEALQSAGAPDGAFAVVLGFEVGTAALQDPRIKAAAFTGSVPAGRALFDIANSRPTPIPFFGELGSLNPVFVTPGAVRARGEEIAKGYVTSYSGNAGQLCTKPGLLFLPADHGLDEVLAAESKAVAAHKLLNERLHEGYCGRRAAVTEVPGVQVLAEGGVDDGAVPTLLATDVETLLTNREALLEEVFGPLSIVVTYASEDDARRAAEAFEGNLTATLHAESGDTEFAATLVSRLRERAGRVLFNGWPTGVAVSPAMQHGGPYPATTDARFTSVGTASIDRFLRPVTYQNVPQDLLPEALRDENPWGIPQTTHEPK</sequence>
<dbReference type="GO" id="GO:0016620">
    <property type="term" value="F:oxidoreductase activity, acting on the aldehyde or oxo group of donors, NAD or NADP as acceptor"/>
    <property type="evidence" value="ECO:0007669"/>
    <property type="project" value="InterPro"/>
</dbReference>
<dbReference type="InterPro" id="IPR016162">
    <property type="entry name" value="Ald_DH_N"/>
</dbReference>
<dbReference type="Pfam" id="PF00171">
    <property type="entry name" value="Aldedh"/>
    <property type="match status" value="1"/>
</dbReference>
<dbReference type="InterPro" id="IPR016163">
    <property type="entry name" value="Ald_DH_C"/>
</dbReference>
<dbReference type="Gene3D" id="3.40.605.10">
    <property type="entry name" value="Aldehyde Dehydrogenase, Chain A, domain 1"/>
    <property type="match status" value="1"/>
</dbReference>
<dbReference type="Gene3D" id="3.40.309.10">
    <property type="entry name" value="Aldehyde Dehydrogenase, Chain A, domain 2"/>
    <property type="match status" value="1"/>
</dbReference>
<gene>
    <name evidence="3" type="ORF">SAMN05216215_105829</name>
</gene>
<dbReference type="Proteomes" id="UP000199529">
    <property type="component" value="Unassembled WGS sequence"/>
</dbReference>
<feature type="domain" description="Aldehyde dehydrogenase" evidence="2">
    <location>
        <begin position="32"/>
        <end position="460"/>
    </location>
</feature>
<dbReference type="STRING" id="418495.SAMN05216215_105829"/>
<dbReference type="PANTHER" id="PTHR43353:SF3">
    <property type="entry name" value="ALDEHYDE DEHYDROGENASE-RELATED"/>
    <property type="match status" value="1"/>
</dbReference>
<dbReference type="InterPro" id="IPR044151">
    <property type="entry name" value="ALDH_KGSADH"/>
</dbReference>
<evidence type="ECO:0000259" key="2">
    <source>
        <dbReference type="Pfam" id="PF00171"/>
    </source>
</evidence>
<accession>A0A1H3RW27</accession>
<dbReference type="InterPro" id="IPR015590">
    <property type="entry name" value="Aldehyde_DH_dom"/>
</dbReference>
<dbReference type="SUPFAM" id="SSF53720">
    <property type="entry name" value="ALDH-like"/>
    <property type="match status" value="1"/>
</dbReference>
<evidence type="ECO:0000256" key="1">
    <source>
        <dbReference type="ARBA" id="ARBA00023002"/>
    </source>
</evidence>
<dbReference type="EMBL" id="FNOK01000058">
    <property type="protein sequence ID" value="SDZ29923.1"/>
    <property type="molecule type" value="Genomic_DNA"/>
</dbReference>
<keyword evidence="1" id="KW-0560">Oxidoreductase</keyword>
<dbReference type="InterPro" id="IPR050740">
    <property type="entry name" value="Aldehyde_DH_Superfamily"/>
</dbReference>
<keyword evidence="4" id="KW-1185">Reference proteome</keyword>